<dbReference type="EMBL" id="JBHSCQ010000024">
    <property type="protein sequence ID" value="MFC4267262.1"/>
    <property type="molecule type" value="Genomic_DNA"/>
</dbReference>
<dbReference type="RefSeq" id="WP_230068238.1">
    <property type="nucleotide sequence ID" value="NZ_BAABLL010000017.1"/>
</dbReference>
<keyword evidence="2" id="KW-1185">Reference proteome</keyword>
<comment type="caution">
    <text evidence="1">The sequence shown here is derived from an EMBL/GenBank/DDBJ whole genome shotgun (WGS) entry which is preliminary data.</text>
</comment>
<accession>A0ABV8R5X9</accession>
<dbReference type="Proteomes" id="UP001595773">
    <property type="component" value="Unassembled WGS sequence"/>
</dbReference>
<sequence>MTSNPSGLLVIVSVASTFLAVNATIESWASRMEVYDDGTGLEFESKDPVVLDVLTGATVHDLPNAHRMAMRILNRRRGYDYEIADLFIADLDSVG</sequence>
<evidence type="ECO:0000313" key="1">
    <source>
        <dbReference type="EMBL" id="MFC4267262.1"/>
    </source>
</evidence>
<evidence type="ECO:0000313" key="2">
    <source>
        <dbReference type="Proteomes" id="UP001595773"/>
    </source>
</evidence>
<gene>
    <name evidence="1" type="ORF">ACFOW9_16770</name>
</gene>
<reference evidence="2" key="1">
    <citation type="journal article" date="2019" name="Int. J. Syst. Evol. Microbiol.">
        <title>The Global Catalogue of Microorganisms (GCM) 10K type strain sequencing project: providing services to taxonomists for standard genome sequencing and annotation.</title>
        <authorList>
            <consortium name="The Broad Institute Genomics Platform"/>
            <consortium name="The Broad Institute Genome Sequencing Center for Infectious Disease"/>
            <person name="Wu L."/>
            <person name="Ma J."/>
        </authorList>
    </citation>
    <scope>NUCLEOTIDE SEQUENCE [LARGE SCALE GENOMIC DNA]</scope>
    <source>
        <strain evidence="2">CGMCC 1.10698</strain>
    </source>
</reference>
<name>A0ABV8R5X9_9MICC</name>
<protein>
    <submittedName>
        <fullName evidence="1">Uncharacterized protein</fullName>
    </submittedName>
</protein>
<organism evidence="1 2">
    <name type="scientific">Arthrobacter cryoconiti</name>
    <dbReference type="NCBI Taxonomy" id="748907"/>
    <lineage>
        <taxon>Bacteria</taxon>
        <taxon>Bacillati</taxon>
        <taxon>Actinomycetota</taxon>
        <taxon>Actinomycetes</taxon>
        <taxon>Micrococcales</taxon>
        <taxon>Micrococcaceae</taxon>
        <taxon>Arthrobacter</taxon>
    </lineage>
</organism>
<proteinExistence type="predicted"/>